<organism evidence="1 2">
    <name type="scientific">Alteromonas oceani</name>
    <dbReference type="NCBI Taxonomy" id="2071609"/>
    <lineage>
        <taxon>Bacteria</taxon>
        <taxon>Pseudomonadati</taxon>
        <taxon>Pseudomonadota</taxon>
        <taxon>Gammaproteobacteria</taxon>
        <taxon>Alteromonadales</taxon>
        <taxon>Alteromonadaceae</taxon>
        <taxon>Alteromonas/Salinimonas group</taxon>
        <taxon>Alteromonas</taxon>
    </lineage>
</organism>
<evidence type="ECO:0000313" key="1">
    <source>
        <dbReference type="EMBL" id="MFC3200245.1"/>
    </source>
</evidence>
<dbReference type="Gene3D" id="3.40.50.2000">
    <property type="entry name" value="Glycogen Phosphorylase B"/>
    <property type="match status" value="1"/>
</dbReference>
<keyword evidence="1" id="KW-0808">Transferase</keyword>
<accession>A0ABV7JT99</accession>
<name>A0ABV7JT99_9ALTE</name>
<proteinExistence type="predicted"/>
<dbReference type="Pfam" id="PF13692">
    <property type="entry name" value="Glyco_trans_1_4"/>
    <property type="match status" value="1"/>
</dbReference>
<gene>
    <name evidence="1" type="ORF">ACFOEW_00220</name>
</gene>
<dbReference type="EMBL" id="JBHRSX010000004">
    <property type="protein sequence ID" value="MFC3200245.1"/>
    <property type="molecule type" value="Genomic_DNA"/>
</dbReference>
<dbReference type="SUPFAM" id="SSF53756">
    <property type="entry name" value="UDP-Glycosyltransferase/glycogen phosphorylase"/>
    <property type="match status" value="1"/>
</dbReference>
<dbReference type="RefSeq" id="WP_164464785.1">
    <property type="nucleotide sequence ID" value="NZ_JBHRSX010000004.1"/>
</dbReference>
<dbReference type="Proteomes" id="UP001595477">
    <property type="component" value="Unassembled WGS sequence"/>
</dbReference>
<keyword evidence="2" id="KW-1185">Reference proteome</keyword>
<dbReference type="EC" id="2.4.-.-" evidence="1"/>
<reference evidence="2" key="1">
    <citation type="journal article" date="2019" name="Int. J. Syst. Evol. Microbiol.">
        <title>The Global Catalogue of Microorganisms (GCM) 10K type strain sequencing project: providing services to taxonomists for standard genome sequencing and annotation.</title>
        <authorList>
            <consortium name="The Broad Institute Genomics Platform"/>
            <consortium name="The Broad Institute Genome Sequencing Center for Infectious Disease"/>
            <person name="Wu L."/>
            <person name="Ma J."/>
        </authorList>
    </citation>
    <scope>NUCLEOTIDE SEQUENCE [LARGE SCALE GENOMIC DNA]</scope>
    <source>
        <strain evidence="2">KCTC 52449</strain>
    </source>
</reference>
<sequence>MAAIYHGLEEMFFDSLATYRDYHSPELSRPLRFLFAGDIEQKKGLDELQADVLSLPERGFELHWAGAFPEESKARHLNLLAESHVTYHGMLSHKALATFMSKSNVFAFPSRAEGNGNSTVWNQKYYCIFIEQYILLATRTFVQQSCRSSGYAVVAVILKYVDKIPIIARNQNSHLRERTAVQSYLVEGTLLSSDFDTYVNSYLSRN</sequence>
<dbReference type="GO" id="GO:0016757">
    <property type="term" value="F:glycosyltransferase activity"/>
    <property type="evidence" value="ECO:0007669"/>
    <property type="project" value="UniProtKB-KW"/>
</dbReference>
<keyword evidence="1" id="KW-0328">Glycosyltransferase</keyword>
<evidence type="ECO:0000313" key="2">
    <source>
        <dbReference type="Proteomes" id="UP001595477"/>
    </source>
</evidence>
<comment type="caution">
    <text evidence="1">The sequence shown here is derived from an EMBL/GenBank/DDBJ whole genome shotgun (WGS) entry which is preliminary data.</text>
</comment>
<protein>
    <submittedName>
        <fullName evidence="1">Glycosyltransferase</fullName>
        <ecNumber evidence="1">2.4.-.-</ecNumber>
    </submittedName>
</protein>